<reference evidence="2" key="1">
    <citation type="submission" date="2022-10" db="EMBL/GenBank/DDBJ databases">
        <authorList>
            <person name="Chen Y."/>
            <person name="Dougan E. K."/>
            <person name="Chan C."/>
            <person name="Rhodes N."/>
            <person name="Thang M."/>
        </authorList>
    </citation>
    <scope>NUCLEOTIDE SEQUENCE</scope>
</reference>
<dbReference type="EMBL" id="CAMXCT020001265">
    <property type="protein sequence ID" value="CAL1141789.1"/>
    <property type="molecule type" value="Genomic_DNA"/>
</dbReference>
<protein>
    <submittedName>
        <fullName evidence="2">Uncharacterized protein</fullName>
    </submittedName>
</protein>
<proteinExistence type="predicted"/>
<dbReference type="Proteomes" id="UP001152797">
    <property type="component" value="Unassembled WGS sequence"/>
</dbReference>
<gene>
    <name evidence="2" type="ORF">C1SCF055_LOCUS15590</name>
</gene>
<dbReference type="EMBL" id="CAMXCT030001265">
    <property type="protein sequence ID" value="CAL4775726.1"/>
    <property type="molecule type" value="Genomic_DNA"/>
</dbReference>
<keyword evidence="4" id="KW-1185">Reference proteome</keyword>
<dbReference type="EMBL" id="CAMXCT010001265">
    <property type="protein sequence ID" value="CAI3988414.1"/>
    <property type="molecule type" value="Genomic_DNA"/>
</dbReference>
<reference evidence="3" key="2">
    <citation type="submission" date="2024-04" db="EMBL/GenBank/DDBJ databases">
        <authorList>
            <person name="Chen Y."/>
            <person name="Shah S."/>
            <person name="Dougan E. K."/>
            <person name="Thang M."/>
            <person name="Chan C."/>
        </authorList>
    </citation>
    <scope>NUCLEOTIDE SEQUENCE [LARGE SCALE GENOMIC DNA]</scope>
</reference>
<organism evidence="2">
    <name type="scientific">Cladocopium goreaui</name>
    <dbReference type="NCBI Taxonomy" id="2562237"/>
    <lineage>
        <taxon>Eukaryota</taxon>
        <taxon>Sar</taxon>
        <taxon>Alveolata</taxon>
        <taxon>Dinophyceae</taxon>
        <taxon>Suessiales</taxon>
        <taxon>Symbiodiniaceae</taxon>
        <taxon>Cladocopium</taxon>
    </lineage>
</organism>
<name>A0A9P1FSY6_9DINO</name>
<feature type="compositionally biased region" description="Basic and acidic residues" evidence="1">
    <location>
        <begin position="74"/>
        <end position="84"/>
    </location>
</feature>
<evidence type="ECO:0000256" key="1">
    <source>
        <dbReference type="SAM" id="MobiDB-lite"/>
    </source>
</evidence>
<comment type="caution">
    <text evidence="2">The sequence shown here is derived from an EMBL/GenBank/DDBJ whole genome shotgun (WGS) entry which is preliminary data.</text>
</comment>
<dbReference type="OrthoDB" id="419799at2759"/>
<evidence type="ECO:0000313" key="2">
    <source>
        <dbReference type="EMBL" id="CAI3988414.1"/>
    </source>
</evidence>
<feature type="region of interest" description="Disordered" evidence="1">
    <location>
        <begin position="66"/>
        <end position="96"/>
    </location>
</feature>
<feature type="compositionally biased region" description="Polar residues" evidence="1">
    <location>
        <begin position="85"/>
        <end position="95"/>
    </location>
</feature>
<evidence type="ECO:0000313" key="4">
    <source>
        <dbReference type="Proteomes" id="UP001152797"/>
    </source>
</evidence>
<dbReference type="AlphaFoldDB" id="A0A9P1FSY6"/>
<accession>A0A9P1FSY6</accession>
<evidence type="ECO:0000313" key="3">
    <source>
        <dbReference type="EMBL" id="CAL1141789.1"/>
    </source>
</evidence>
<sequence>MAARALHWHRRGLIQRSRACWQQSRWSSKGKAREADALKPEKQEQSFRGRYCVEGALLPNADLEVPTDSASQSIDDRLSNRTETKMSSQRLQQEASVGPGMYAETPKDRTAGVAKTFCGCIRFAKARITWMPFSQCIAVCDALGGTLKTKMCQTPC</sequence>